<gene>
    <name evidence="2" type="ORF">IX38_08810</name>
</gene>
<accession>A0A085ZTM5</accession>
<comment type="caution">
    <text evidence="2">The sequence shown here is derived from an EMBL/GenBank/DDBJ whole genome shotgun (WGS) entry which is preliminary data.</text>
</comment>
<reference evidence="2 3" key="1">
    <citation type="submission" date="2014-07" db="EMBL/GenBank/DDBJ databases">
        <title>Genome of Chryseobacterium luteum DSM 18605.</title>
        <authorList>
            <person name="Stropko S.J."/>
            <person name="Pipes S.E."/>
            <person name="Newman J.D."/>
        </authorList>
    </citation>
    <scope>NUCLEOTIDE SEQUENCE [LARGE SCALE GENOMIC DNA]</scope>
    <source>
        <strain evidence="2 3">DSM 18605</strain>
    </source>
</reference>
<keyword evidence="1" id="KW-0732">Signal</keyword>
<proteinExistence type="predicted"/>
<evidence type="ECO:0000313" key="3">
    <source>
        <dbReference type="Proteomes" id="UP000028703"/>
    </source>
</evidence>
<dbReference type="EMBL" id="JPRO01000005">
    <property type="protein sequence ID" value="KFF07789.1"/>
    <property type="molecule type" value="Genomic_DNA"/>
</dbReference>
<protein>
    <submittedName>
        <fullName evidence="2">Uncharacterized protein</fullName>
    </submittedName>
</protein>
<organism evidence="2 3">
    <name type="scientific">Chryseobacterium luteum</name>
    <dbReference type="NCBI Taxonomy" id="421531"/>
    <lineage>
        <taxon>Bacteria</taxon>
        <taxon>Pseudomonadati</taxon>
        <taxon>Bacteroidota</taxon>
        <taxon>Flavobacteriia</taxon>
        <taxon>Flavobacteriales</taxon>
        <taxon>Weeksellaceae</taxon>
        <taxon>Chryseobacterium group</taxon>
        <taxon>Chryseobacterium</taxon>
    </lineage>
</organism>
<dbReference type="OrthoDB" id="1259469at2"/>
<feature type="chain" id="PRO_5001801796" evidence="1">
    <location>
        <begin position="20"/>
        <end position="136"/>
    </location>
</feature>
<evidence type="ECO:0000256" key="1">
    <source>
        <dbReference type="SAM" id="SignalP"/>
    </source>
</evidence>
<evidence type="ECO:0000313" key="2">
    <source>
        <dbReference type="EMBL" id="KFF07789.1"/>
    </source>
</evidence>
<sequence>MYTKILILAFLHVCAAVFAQTSDGLLLNIRLHPVQILSVNNTETNSAKENALPEYVTVTSPSGFQVKVKHEIYNDREKKFSSSKNQNCNKEYNLVNNPKGVVHKMYKINQNVKNAIKKSECAVSEQNHLVFTLISQ</sequence>
<name>A0A085ZTM5_9FLAO</name>
<feature type="signal peptide" evidence="1">
    <location>
        <begin position="1"/>
        <end position="19"/>
    </location>
</feature>
<dbReference type="eggNOG" id="ENOG50311DW">
    <property type="taxonomic scope" value="Bacteria"/>
</dbReference>
<dbReference type="RefSeq" id="WP_034703784.1">
    <property type="nucleotide sequence ID" value="NZ_JPRO01000005.1"/>
</dbReference>
<dbReference type="Proteomes" id="UP000028703">
    <property type="component" value="Unassembled WGS sequence"/>
</dbReference>
<keyword evidence="3" id="KW-1185">Reference proteome</keyword>
<dbReference type="AlphaFoldDB" id="A0A085ZTM5"/>